<feature type="transmembrane region" description="Helical" evidence="2">
    <location>
        <begin position="388"/>
        <end position="405"/>
    </location>
</feature>
<accession>A0A448XHA0</accession>
<keyword evidence="2" id="KW-0472">Membrane</keyword>
<feature type="compositionally biased region" description="Polar residues" evidence="1">
    <location>
        <begin position="26"/>
        <end position="61"/>
    </location>
</feature>
<dbReference type="OrthoDB" id="6288278at2759"/>
<protein>
    <submittedName>
        <fullName evidence="3">Uncharacterized protein</fullName>
    </submittedName>
</protein>
<reference evidence="3" key="1">
    <citation type="submission" date="2018-11" db="EMBL/GenBank/DDBJ databases">
        <authorList>
            <consortium name="Pathogen Informatics"/>
        </authorList>
    </citation>
    <scope>NUCLEOTIDE SEQUENCE</scope>
</reference>
<evidence type="ECO:0000256" key="2">
    <source>
        <dbReference type="SAM" id="Phobius"/>
    </source>
</evidence>
<organism evidence="3 4">
    <name type="scientific">Protopolystoma xenopodis</name>
    <dbReference type="NCBI Taxonomy" id="117903"/>
    <lineage>
        <taxon>Eukaryota</taxon>
        <taxon>Metazoa</taxon>
        <taxon>Spiralia</taxon>
        <taxon>Lophotrochozoa</taxon>
        <taxon>Platyhelminthes</taxon>
        <taxon>Monogenea</taxon>
        <taxon>Polyopisthocotylea</taxon>
        <taxon>Polystomatidea</taxon>
        <taxon>Polystomatidae</taxon>
        <taxon>Protopolystoma</taxon>
    </lineage>
</organism>
<feature type="compositionally biased region" description="Polar residues" evidence="1">
    <location>
        <begin position="88"/>
        <end position="105"/>
    </location>
</feature>
<dbReference type="AlphaFoldDB" id="A0A448XHA0"/>
<keyword evidence="4" id="KW-1185">Reference proteome</keyword>
<evidence type="ECO:0000313" key="3">
    <source>
        <dbReference type="EMBL" id="VEL36419.1"/>
    </source>
</evidence>
<keyword evidence="2" id="KW-0812">Transmembrane</keyword>
<keyword evidence="2" id="KW-1133">Transmembrane helix</keyword>
<dbReference type="EMBL" id="CAAALY010252194">
    <property type="protein sequence ID" value="VEL36419.1"/>
    <property type="molecule type" value="Genomic_DNA"/>
</dbReference>
<feature type="region of interest" description="Disordered" evidence="1">
    <location>
        <begin position="1"/>
        <end position="108"/>
    </location>
</feature>
<sequence length="406" mass="42959">MSQPRPSSAPLDAGGLQITLHGMSRKPSTTSVGHRNSASISVTPIRNSTAPNGSITNSTLQPRVGLTAPYLSSSSSSSATASIPAPQTDGSGNPTETESSLSVGLSTKMKEAEDAMTISPSLSCSSAWIDAVMPCGTFSLASKHRSTDLRLCQEDMPVSTLQNLVDSRRENNKEIMIGLVDEGSMDQAQTSKRLRLSFGQPVVSSLKETETEVSAVALNNENRVPQLPTVECLALHNGNSGVSKSSGLPLLQPTSTGGFSTPLTDVPIEGARATTHIVQGKSETNLIGNITLTGPVTDTIAASLALPSESSSPSHLSGQKTSPKAPSAAAAAAVCMAARHRDRFLRIVRRYAAKRCPVDCVILVEQCRPFNSDTLFMKHFMDSYLKKILRFALASLSVSIFVILYD</sequence>
<dbReference type="Proteomes" id="UP000784294">
    <property type="component" value="Unassembled WGS sequence"/>
</dbReference>
<name>A0A448XHA0_9PLAT</name>
<evidence type="ECO:0000313" key="4">
    <source>
        <dbReference type="Proteomes" id="UP000784294"/>
    </source>
</evidence>
<evidence type="ECO:0000256" key="1">
    <source>
        <dbReference type="SAM" id="MobiDB-lite"/>
    </source>
</evidence>
<proteinExistence type="predicted"/>
<gene>
    <name evidence="3" type="ORF">PXEA_LOCUS29859</name>
</gene>
<comment type="caution">
    <text evidence="3">The sequence shown here is derived from an EMBL/GenBank/DDBJ whole genome shotgun (WGS) entry which is preliminary data.</text>
</comment>